<dbReference type="AlphaFoldDB" id="A0AAN9FSG1"/>
<dbReference type="Proteomes" id="UP001359559">
    <property type="component" value="Unassembled WGS sequence"/>
</dbReference>
<accession>A0AAN9FSG1</accession>
<proteinExistence type="predicted"/>
<dbReference type="PANTHER" id="PTHR36022:SF1">
    <property type="entry name" value="GPI-ANCHORED ADHESIN-LIKE PROTEIN"/>
    <property type="match status" value="1"/>
</dbReference>
<gene>
    <name evidence="2" type="ORF">RJT34_23520</name>
</gene>
<sequence length="761" mass="82758">MKIVLSGVQGQERDAVTSWYVPVEVELCCCFRSTVSQTLFNSITTYFTLQIYHIHLLISQDFLKNVLLSCRLTMSRPFSSKKSSSLPPPPTPITVASNCAKNKRSPRSPLQDLNRISSSSNSSYASSSVSTEAPKGCLRFLSSNSFRTPVHRPRNLTNTPNSAPHAATLKQSKCRSSKENLPKGNAGLQKKTLASDMGRAHRKKNPPCLYQWQSGKKSGSRTGQKSKPCSALNEHGKFFPRVPSASEELNQKEDILGGVNDNIGNDKHVCLKACCGDANSTPLSRKVSGSDLEDARIHGDVEENPDRSISRPPPIHDSVSPEIQCGSTLVSKTTTPACYGAGYVVSGVADKRKCRPRGILTVEKNYSGFDRVAANSFDDDDGGEKKVMDINNSTSPFLLPLPTEAVVHWLSSPCNKGKKVLSQKFENGLNQSQGLAESTNLASSTSPSSSSKTFWNVSDSSDLSSGANGIRGKIGSSISPGGLDEFQVPSDSVVLPSYPSLLFSPNSTPSCRTDNSGNEKSYRYNLNDESSPFSLNSLGSGNVIQTPQTDSSSDLHFGLSLVHSDNRKEDNSNPGLNSSSKVLLSESFFHNSSMPLEDSVNSSFQFDRLTAPYESIDLSKLPKFLDDQYPWLSSSTTENTSESQMRISWREGLMSQLYEQDEFDYCRCLSDDEDIANDCDISMLSGAKVNVEVDSVKKLKREVGITETEDNELNTDGIVKDVSVLISCSGAESISTDGGGLAASRDDSDWTVCCMNKLYEV</sequence>
<organism evidence="2 3">
    <name type="scientific">Clitoria ternatea</name>
    <name type="common">Butterfly pea</name>
    <dbReference type="NCBI Taxonomy" id="43366"/>
    <lineage>
        <taxon>Eukaryota</taxon>
        <taxon>Viridiplantae</taxon>
        <taxon>Streptophyta</taxon>
        <taxon>Embryophyta</taxon>
        <taxon>Tracheophyta</taxon>
        <taxon>Spermatophyta</taxon>
        <taxon>Magnoliopsida</taxon>
        <taxon>eudicotyledons</taxon>
        <taxon>Gunneridae</taxon>
        <taxon>Pentapetalae</taxon>
        <taxon>rosids</taxon>
        <taxon>fabids</taxon>
        <taxon>Fabales</taxon>
        <taxon>Fabaceae</taxon>
        <taxon>Papilionoideae</taxon>
        <taxon>50 kb inversion clade</taxon>
        <taxon>NPAAA clade</taxon>
        <taxon>indigoferoid/millettioid clade</taxon>
        <taxon>Phaseoleae</taxon>
        <taxon>Clitoria</taxon>
    </lineage>
</organism>
<name>A0AAN9FSG1_CLITE</name>
<feature type="region of interest" description="Disordered" evidence="1">
    <location>
        <begin position="77"/>
        <end position="129"/>
    </location>
</feature>
<feature type="compositionally biased region" description="Low complexity" evidence="1">
    <location>
        <begin position="117"/>
        <end position="129"/>
    </location>
</feature>
<feature type="region of interest" description="Disordered" evidence="1">
    <location>
        <begin position="148"/>
        <end position="237"/>
    </location>
</feature>
<keyword evidence="3" id="KW-1185">Reference proteome</keyword>
<evidence type="ECO:0000313" key="3">
    <source>
        <dbReference type="Proteomes" id="UP001359559"/>
    </source>
</evidence>
<reference evidence="2 3" key="1">
    <citation type="submission" date="2024-01" db="EMBL/GenBank/DDBJ databases">
        <title>The genomes of 5 underutilized Papilionoideae crops provide insights into root nodulation and disease resistance.</title>
        <authorList>
            <person name="Yuan L."/>
        </authorList>
    </citation>
    <scope>NUCLEOTIDE SEQUENCE [LARGE SCALE GENOMIC DNA]</scope>
    <source>
        <strain evidence="2">LY-2023</strain>
        <tissue evidence="2">Leaf</tissue>
    </source>
</reference>
<feature type="compositionally biased region" description="Polar residues" evidence="1">
    <location>
        <begin position="211"/>
        <end position="227"/>
    </location>
</feature>
<dbReference type="PANTHER" id="PTHR36022">
    <property type="entry name" value="GPI-ANCHORED ADHESIN-LIKE PROTEIN"/>
    <property type="match status" value="1"/>
</dbReference>
<dbReference type="EMBL" id="JAYKXN010000006">
    <property type="protein sequence ID" value="KAK7278490.1"/>
    <property type="molecule type" value="Genomic_DNA"/>
</dbReference>
<evidence type="ECO:0000313" key="2">
    <source>
        <dbReference type="EMBL" id="KAK7278490.1"/>
    </source>
</evidence>
<evidence type="ECO:0000256" key="1">
    <source>
        <dbReference type="SAM" id="MobiDB-lite"/>
    </source>
</evidence>
<comment type="caution">
    <text evidence="2">The sequence shown here is derived from an EMBL/GenBank/DDBJ whole genome shotgun (WGS) entry which is preliminary data.</text>
</comment>
<feature type="region of interest" description="Disordered" evidence="1">
    <location>
        <begin position="505"/>
        <end position="525"/>
    </location>
</feature>
<protein>
    <submittedName>
        <fullName evidence="2">Uncharacterized protein</fullName>
    </submittedName>
</protein>
<feature type="compositionally biased region" description="Polar residues" evidence="1">
    <location>
        <begin position="505"/>
        <end position="519"/>
    </location>
</feature>